<dbReference type="PROSITE" id="PS00194">
    <property type="entry name" value="THIOREDOXIN_1"/>
    <property type="match status" value="1"/>
</dbReference>
<dbReference type="PRINTS" id="PR00421">
    <property type="entry name" value="THIOREDOXIN"/>
</dbReference>
<dbReference type="Gene3D" id="3.40.30.10">
    <property type="entry name" value="Glutaredoxin"/>
    <property type="match status" value="1"/>
</dbReference>
<feature type="disulfide bond" description="Redox-active" evidence="9">
    <location>
        <begin position="30"/>
        <end position="33"/>
    </location>
</feature>
<evidence type="ECO:0000256" key="8">
    <source>
        <dbReference type="PIRSR" id="PIRSR000077-1"/>
    </source>
</evidence>
<dbReference type="InterPro" id="IPR036249">
    <property type="entry name" value="Thioredoxin-like_sf"/>
</dbReference>
<accession>A0A8J7PSI9</accession>
<feature type="site" description="Contributes to redox potential value" evidence="8">
    <location>
        <position position="32"/>
    </location>
</feature>
<dbReference type="Proteomes" id="UP000664414">
    <property type="component" value="Unassembled WGS sequence"/>
</dbReference>
<feature type="active site" description="Nucleophile" evidence="8">
    <location>
        <position position="33"/>
    </location>
</feature>
<evidence type="ECO:0000256" key="2">
    <source>
        <dbReference type="ARBA" id="ARBA00022448"/>
    </source>
</evidence>
<dbReference type="NCBIfam" id="TIGR01068">
    <property type="entry name" value="thioredoxin"/>
    <property type="match status" value="1"/>
</dbReference>
<dbReference type="GO" id="GO:0005737">
    <property type="term" value="C:cytoplasm"/>
    <property type="evidence" value="ECO:0007669"/>
    <property type="project" value="TreeGrafter"/>
</dbReference>
<evidence type="ECO:0000256" key="9">
    <source>
        <dbReference type="PIRSR" id="PIRSR000077-4"/>
    </source>
</evidence>
<evidence type="ECO:0000256" key="4">
    <source>
        <dbReference type="ARBA" id="ARBA00023157"/>
    </source>
</evidence>
<evidence type="ECO:0000256" key="6">
    <source>
        <dbReference type="NCBIfam" id="TIGR01068"/>
    </source>
</evidence>
<organism evidence="11 12">
    <name type="scientific">Candidatus Paracaedimonas acanthamoebae</name>
    <dbReference type="NCBI Taxonomy" id="244581"/>
    <lineage>
        <taxon>Bacteria</taxon>
        <taxon>Pseudomonadati</taxon>
        <taxon>Pseudomonadota</taxon>
        <taxon>Alphaproteobacteria</taxon>
        <taxon>Holosporales</taxon>
        <taxon>Caedimonadaceae</taxon>
        <taxon>Candidatus Paracaedimonas</taxon>
    </lineage>
</organism>
<dbReference type="InterPro" id="IPR005746">
    <property type="entry name" value="Thioredoxin"/>
</dbReference>
<feature type="site" description="Contributes to redox potential value" evidence="8">
    <location>
        <position position="31"/>
    </location>
</feature>
<comment type="similarity">
    <text evidence="1 7">Belongs to the thioredoxin family.</text>
</comment>
<evidence type="ECO:0000256" key="5">
    <source>
        <dbReference type="ARBA" id="ARBA00023284"/>
    </source>
</evidence>
<evidence type="ECO:0000256" key="1">
    <source>
        <dbReference type="ARBA" id="ARBA00008987"/>
    </source>
</evidence>
<feature type="site" description="Deprotonates C-terminal active site Cys" evidence="8">
    <location>
        <position position="24"/>
    </location>
</feature>
<dbReference type="InterPro" id="IPR017937">
    <property type="entry name" value="Thioredoxin_CS"/>
</dbReference>
<dbReference type="InterPro" id="IPR013766">
    <property type="entry name" value="Thioredoxin_domain"/>
</dbReference>
<dbReference type="GO" id="GO:0015035">
    <property type="term" value="F:protein-disulfide reductase activity"/>
    <property type="evidence" value="ECO:0007669"/>
    <property type="project" value="UniProtKB-UniRule"/>
</dbReference>
<evidence type="ECO:0000313" key="12">
    <source>
        <dbReference type="Proteomes" id="UP000664414"/>
    </source>
</evidence>
<name>A0A8J7PSI9_9PROT</name>
<dbReference type="EMBL" id="JAFKGL010000014">
    <property type="protein sequence ID" value="MBN9412944.1"/>
    <property type="molecule type" value="Genomic_DNA"/>
</dbReference>
<dbReference type="FunFam" id="3.40.30.10:FF:000001">
    <property type="entry name" value="Thioredoxin"/>
    <property type="match status" value="1"/>
</dbReference>
<sequence>MILDATDSTFQKEVLESSGTVLVDFWAEWCGPCKMLSPILDNLSTTIPNLKIVKVNIDHSPQIPTQFGVRSVPTLILFKDGQPASTKIGALPQRNLEEWIKEHL</sequence>
<feature type="active site" description="Nucleophile" evidence="8">
    <location>
        <position position="30"/>
    </location>
</feature>
<proteinExistence type="inferred from homology"/>
<evidence type="ECO:0000256" key="3">
    <source>
        <dbReference type="ARBA" id="ARBA00022982"/>
    </source>
</evidence>
<dbReference type="PIRSF" id="PIRSF000077">
    <property type="entry name" value="Thioredoxin"/>
    <property type="match status" value="1"/>
</dbReference>
<keyword evidence="2" id="KW-0813">Transport</keyword>
<gene>
    <name evidence="11" type="primary">trxA</name>
    <name evidence="11" type="ORF">J0H12_03330</name>
</gene>
<evidence type="ECO:0000256" key="7">
    <source>
        <dbReference type="PIRNR" id="PIRNR000077"/>
    </source>
</evidence>
<dbReference type="AlphaFoldDB" id="A0A8J7PSI9"/>
<dbReference type="PANTHER" id="PTHR45663">
    <property type="entry name" value="GEO12009P1"/>
    <property type="match status" value="1"/>
</dbReference>
<dbReference type="CDD" id="cd02947">
    <property type="entry name" value="TRX_family"/>
    <property type="match status" value="1"/>
</dbReference>
<dbReference type="SUPFAM" id="SSF52833">
    <property type="entry name" value="Thioredoxin-like"/>
    <property type="match status" value="1"/>
</dbReference>
<keyword evidence="3" id="KW-0249">Electron transport</keyword>
<dbReference type="Pfam" id="PF00085">
    <property type="entry name" value="Thioredoxin"/>
    <property type="match status" value="1"/>
</dbReference>
<keyword evidence="4 9" id="KW-1015">Disulfide bond</keyword>
<keyword evidence="5 9" id="KW-0676">Redox-active center</keyword>
<evidence type="ECO:0000313" key="11">
    <source>
        <dbReference type="EMBL" id="MBN9412944.1"/>
    </source>
</evidence>
<evidence type="ECO:0000259" key="10">
    <source>
        <dbReference type="PROSITE" id="PS51352"/>
    </source>
</evidence>
<reference evidence="11" key="1">
    <citation type="submission" date="2021-02" db="EMBL/GenBank/DDBJ databases">
        <title>Thiocyanate and organic carbon inputs drive convergent selection for specific autotrophic Afipia and Thiobacillus strains within complex microbiomes.</title>
        <authorList>
            <person name="Huddy R.J."/>
            <person name="Sachdeva R."/>
            <person name="Kadzinga F."/>
            <person name="Kantor R.S."/>
            <person name="Harrison S.T.L."/>
            <person name="Banfield J.F."/>
        </authorList>
    </citation>
    <scope>NUCLEOTIDE SEQUENCE</scope>
    <source>
        <strain evidence="11">SCN18_10_11_15_R4_P_38_20</strain>
    </source>
</reference>
<dbReference type="PANTHER" id="PTHR45663:SF11">
    <property type="entry name" value="GEO12009P1"/>
    <property type="match status" value="1"/>
</dbReference>
<dbReference type="PROSITE" id="PS51352">
    <property type="entry name" value="THIOREDOXIN_2"/>
    <property type="match status" value="1"/>
</dbReference>
<feature type="domain" description="Thioredoxin" evidence="10">
    <location>
        <begin position="1"/>
        <end position="104"/>
    </location>
</feature>
<protein>
    <recommendedName>
        <fullName evidence="6 7">Thioredoxin</fullName>
    </recommendedName>
</protein>
<comment type="caution">
    <text evidence="11">The sequence shown here is derived from an EMBL/GenBank/DDBJ whole genome shotgun (WGS) entry which is preliminary data.</text>
</comment>